<dbReference type="InterPro" id="IPR006517">
    <property type="entry name" value="Phage_terminase_lsu-like_C"/>
</dbReference>
<feature type="region of interest" description="Disordered" evidence="2">
    <location>
        <begin position="175"/>
        <end position="204"/>
    </location>
</feature>
<evidence type="ECO:0000259" key="3">
    <source>
        <dbReference type="Pfam" id="PF17289"/>
    </source>
</evidence>
<evidence type="ECO:0000256" key="2">
    <source>
        <dbReference type="SAM" id="MobiDB-lite"/>
    </source>
</evidence>
<dbReference type="InterPro" id="IPR035421">
    <property type="entry name" value="Terminase_6C"/>
</dbReference>
<organism evidence="4 5">
    <name type="scientific">Spirosoma arboris</name>
    <dbReference type="NCBI Taxonomy" id="2682092"/>
    <lineage>
        <taxon>Bacteria</taxon>
        <taxon>Pseudomonadati</taxon>
        <taxon>Bacteroidota</taxon>
        <taxon>Cytophagia</taxon>
        <taxon>Cytophagales</taxon>
        <taxon>Cytophagaceae</taxon>
        <taxon>Spirosoma</taxon>
    </lineage>
</organism>
<dbReference type="AlphaFoldDB" id="A0A7K1SIG0"/>
<dbReference type="NCBIfam" id="TIGR01630">
    <property type="entry name" value="psiM2_ORF9"/>
    <property type="match status" value="1"/>
</dbReference>
<dbReference type="Pfam" id="PF17289">
    <property type="entry name" value="Terminase_6C"/>
    <property type="match status" value="1"/>
</dbReference>
<dbReference type="RefSeq" id="WP_157588327.1">
    <property type="nucleotide sequence ID" value="NZ_WPIN01000012.1"/>
</dbReference>
<evidence type="ECO:0000256" key="1">
    <source>
        <dbReference type="ARBA" id="ARBA00022612"/>
    </source>
</evidence>
<dbReference type="EMBL" id="WPIN01000012">
    <property type="protein sequence ID" value="MVM33609.1"/>
    <property type="molecule type" value="Genomic_DNA"/>
</dbReference>
<feature type="compositionally biased region" description="Basic and acidic residues" evidence="2">
    <location>
        <begin position="186"/>
        <end position="197"/>
    </location>
</feature>
<comment type="caution">
    <text evidence="4">The sequence shown here is derived from an EMBL/GenBank/DDBJ whole genome shotgun (WGS) entry which is preliminary data.</text>
</comment>
<name>A0A7K1SIG0_9BACT</name>
<keyword evidence="5" id="KW-1185">Reference proteome</keyword>
<keyword evidence="1" id="KW-1188">Viral release from host cell</keyword>
<dbReference type="Proteomes" id="UP000436006">
    <property type="component" value="Unassembled WGS sequence"/>
</dbReference>
<sequence length="488" mass="54868">MSSSPNNIIIANADEIERFACQHSFFEFVKSFWSVVIKEKPVYNWHIPYLCGELQALSKSIVARETKPYDLIINIPPGTTKSTIVTIMFPAWLWTQDASIRIISNSYSMDLSIEHAVKSRDIILSDKFKRLFPEIVVRKDKGAKSMYETTKTGARYTTSTGGTITGKHAHVIINDDPLNPSQAASDADRKSANEHTKTLASRKVNKENTPTILIMQRLHEEDPTGYILKKKGDSIRHICLPAEASDDIKPSELRQYYVNGLLDANRLNQKVLQEAQVDLGSRAYAGQFGQSPFVDGGNIIKKEWFRFVDRETFARMRKNEPIVFFGDTAFTEKSGENDPTGLMATCKIGQDMFITSAVKVYKEFPDLIEFVKTWTKANGYTSASTIRIEPKANGLSVVQQMRRITGLNITNTPSPKDDKTTRLTTASPKVECGRVILVSDLWNEEVIEEVTGFPAKSHDEYVDLIAYAIDYHLNAGTQNNSSYAGYFQ</sequence>
<reference evidence="4 5" key="1">
    <citation type="submission" date="2019-12" db="EMBL/GenBank/DDBJ databases">
        <title>Spirosoma sp. HMF4905 genome sequencing and assembly.</title>
        <authorList>
            <person name="Kang H."/>
            <person name="Cha I."/>
            <person name="Kim H."/>
            <person name="Joh K."/>
        </authorList>
    </citation>
    <scope>NUCLEOTIDE SEQUENCE [LARGE SCALE GENOMIC DNA]</scope>
    <source>
        <strain evidence="4 5">HMF4905</strain>
    </source>
</reference>
<evidence type="ECO:0000313" key="5">
    <source>
        <dbReference type="Proteomes" id="UP000436006"/>
    </source>
</evidence>
<accession>A0A7K1SIG0</accession>
<gene>
    <name evidence="4" type="primary">terL</name>
    <name evidence="4" type="ORF">GO755_26460</name>
</gene>
<protein>
    <submittedName>
        <fullName evidence="4">Phage terminase large subunit</fullName>
    </submittedName>
</protein>
<evidence type="ECO:0000313" key="4">
    <source>
        <dbReference type="EMBL" id="MVM33609.1"/>
    </source>
</evidence>
<feature type="domain" description="Terminase large subunit gp17-like C-terminal" evidence="3">
    <location>
        <begin position="382"/>
        <end position="469"/>
    </location>
</feature>
<proteinExistence type="predicted"/>